<dbReference type="GO" id="GO:0005975">
    <property type="term" value="P:carbohydrate metabolic process"/>
    <property type="evidence" value="ECO:0007669"/>
    <property type="project" value="InterPro"/>
</dbReference>
<evidence type="ECO:0000256" key="4">
    <source>
        <dbReference type="ARBA" id="ARBA00020071"/>
    </source>
</evidence>
<dbReference type="GO" id="GO:0016810">
    <property type="term" value="F:hydrolase activity, acting on carbon-nitrogen (but not peptide) bonds"/>
    <property type="evidence" value="ECO:0007669"/>
    <property type="project" value="InterPro"/>
</dbReference>
<dbReference type="InterPro" id="IPR051398">
    <property type="entry name" value="Polysacch_Deacetylase"/>
</dbReference>
<comment type="similarity">
    <text evidence="3">Belongs to the polysaccharide deacetylase family.</text>
</comment>
<evidence type="ECO:0000259" key="7">
    <source>
        <dbReference type="PROSITE" id="PS51677"/>
    </source>
</evidence>
<protein>
    <recommendedName>
        <fullName evidence="4">Chitooligosaccharide deacetylase</fullName>
    </recommendedName>
    <alternativeName>
        <fullName evidence="6">Nodulation protein B</fullName>
    </alternativeName>
</protein>
<dbReference type="AlphaFoldDB" id="A0A161JLI6"/>
<evidence type="ECO:0000313" key="9">
    <source>
        <dbReference type="Proteomes" id="UP000218288"/>
    </source>
</evidence>
<dbReference type="PANTHER" id="PTHR34216">
    <property type="match status" value="1"/>
</dbReference>
<dbReference type="InterPro" id="IPR002509">
    <property type="entry name" value="NODB_dom"/>
</dbReference>
<keyword evidence="5" id="KW-0732">Signal</keyword>
<evidence type="ECO:0000256" key="1">
    <source>
        <dbReference type="ARBA" id="ARBA00003236"/>
    </source>
</evidence>
<reference evidence="8 9" key="1">
    <citation type="journal article" date="2016" name="Genome Announc.">
        <title>Complete Genome Sequence of Methylobacterium populi P-1M, Isolated from Pink-Pigmented Household Biofilm.</title>
        <authorList>
            <person name="Morohoshi T."/>
            <person name="Ikeda T."/>
        </authorList>
    </citation>
    <scope>NUCLEOTIDE SEQUENCE [LARGE SCALE GENOMIC DNA]</scope>
    <source>
        <strain evidence="8 9">P-1M</strain>
    </source>
</reference>
<dbReference type="SUPFAM" id="SSF88713">
    <property type="entry name" value="Glycoside hydrolase/deacetylase"/>
    <property type="match status" value="1"/>
</dbReference>
<evidence type="ECO:0000256" key="2">
    <source>
        <dbReference type="ARBA" id="ARBA00004613"/>
    </source>
</evidence>
<sequence>MKHWVKSTLRRAPGMRALALRGAALFKSLARAEAGLYTLCYHQVPEAQQDQFAAQLRHLGRHGDFIDADSAIDRLAAGWPAGERAFLITFDDGYADTFEVARPVLNALGVPGIVFLVSDWIDAPPSVPPGLDRVTSLSPSGRLYMNRSEVMAWCADGLDVGSHTATHHRLSRLDRDRVADEIARSRRDLAAITGREIRHFACPWGVAIHDFDPGRDPALALESGYHTFFTTRRGRALSAADLPMLPRHVVEPHWPVSDFEALMGGRRTGWRSTGTAMGTAKGTA</sequence>
<proteinExistence type="inferred from homology"/>
<evidence type="ECO:0000256" key="6">
    <source>
        <dbReference type="ARBA" id="ARBA00032976"/>
    </source>
</evidence>
<comment type="function">
    <text evidence="1">Is involved in generating a small heat-stable compound (Nod), an acylated oligomer of N-acetylglucosamine, that stimulates mitosis in various plant protoplasts.</text>
</comment>
<dbReference type="Gene3D" id="3.20.20.370">
    <property type="entry name" value="Glycoside hydrolase/deacetylase"/>
    <property type="match status" value="1"/>
</dbReference>
<evidence type="ECO:0000256" key="5">
    <source>
        <dbReference type="ARBA" id="ARBA00022729"/>
    </source>
</evidence>
<dbReference type="OrthoDB" id="9814639at2"/>
<dbReference type="InterPro" id="IPR011330">
    <property type="entry name" value="Glyco_hydro/deAcase_b/a-brl"/>
</dbReference>
<dbReference type="GO" id="GO:0005576">
    <property type="term" value="C:extracellular region"/>
    <property type="evidence" value="ECO:0007669"/>
    <property type="project" value="UniProtKB-SubCell"/>
</dbReference>
<dbReference type="RefSeq" id="WP_096487374.1">
    <property type="nucleotide sequence ID" value="NZ_AP014809.1"/>
</dbReference>
<dbReference type="PROSITE" id="PS51677">
    <property type="entry name" value="NODB"/>
    <property type="match status" value="1"/>
</dbReference>
<dbReference type="Proteomes" id="UP000218288">
    <property type="component" value="Chromosome"/>
</dbReference>
<organism evidence="8 9">
    <name type="scientific">Methylorubrum populi</name>
    <dbReference type="NCBI Taxonomy" id="223967"/>
    <lineage>
        <taxon>Bacteria</taxon>
        <taxon>Pseudomonadati</taxon>
        <taxon>Pseudomonadota</taxon>
        <taxon>Alphaproteobacteria</taxon>
        <taxon>Hyphomicrobiales</taxon>
        <taxon>Methylobacteriaceae</taxon>
        <taxon>Methylorubrum</taxon>
    </lineage>
</organism>
<dbReference type="CDD" id="cd10918">
    <property type="entry name" value="CE4_NodB_like_5s_6s"/>
    <property type="match status" value="1"/>
</dbReference>
<accession>A0A161JLI6</accession>
<comment type="subcellular location">
    <subcellularLocation>
        <location evidence="2">Secreted</location>
    </subcellularLocation>
</comment>
<evidence type="ECO:0000313" key="8">
    <source>
        <dbReference type="EMBL" id="BAU93688.1"/>
    </source>
</evidence>
<name>A0A161JLI6_9HYPH</name>
<dbReference type="PANTHER" id="PTHR34216:SF3">
    <property type="entry name" value="POLY-BETA-1,6-N-ACETYL-D-GLUCOSAMINE N-DEACETYLASE"/>
    <property type="match status" value="1"/>
</dbReference>
<dbReference type="Pfam" id="PF01522">
    <property type="entry name" value="Polysacc_deac_1"/>
    <property type="match status" value="1"/>
</dbReference>
<feature type="domain" description="NodB homology" evidence="7">
    <location>
        <begin position="84"/>
        <end position="284"/>
    </location>
</feature>
<dbReference type="EMBL" id="AP014809">
    <property type="protein sequence ID" value="BAU93688.1"/>
    <property type="molecule type" value="Genomic_DNA"/>
</dbReference>
<evidence type="ECO:0000256" key="3">
    <source>
        <dbReference type="ARBA" id="ARBA00010973"/>
    </source>
</evidence>
<gene>
    <name evidence="8" type="ORF">MPPM_5083</name>
</gene>